<evidence type="ECO:0000259" key="1">
    <source>
        <dbReference type="SMART" id="SM00953"/>
    </source>
</evidence>
<gene>
    <name evidence="2" type="ORF">FK531_05545</name>
</gene>
<reference evidence="2 3" key="1">
    <citation type="submission" date="2019-06" db="EMBL/GenBank/DDBJ databases">
        <title>Rhodococcus spaelei sp. nov., isolated from a cave.</title>
        <authorList>
            <person name="Lee S.D."/>
        </authorList>
    </citation>
    <scope>NUCLEOTIDE SEQUENCE [LARGE SCALE GENOMIC DNA]</scope>
    <source>
        <strain evidence="2 3">C9-5</strain>
    </source>
</reference>
<evidence type="ECO:0000313" key="2">
    <source>
        <dbReference type="EMBL" id="TQF74116.1"/>
    </source>
</evidence>
<dbReference type="Proteomes" id="UP000316256">
    <property type="component" value="Unassembled WGS sequence"/>
</dbReference>
<dbReference type="OrthoDB" id="5181259at2"/>
<protein>
    <submittedName>
        <fullName evidence="2">RES domain-containing protein</fullName>
    </submittedName>
</protein>
<organism evidence="2 3">
    <name type="scientific">Rhodococcus spelaei</name>
    <dbReference type="NCBI Taxonomy" id="2546320"/>
    <lineage>
        <taxon>Bacteria</taxon>
        <taxon>Bacillati</taxon>
        <taxon>Actinomycetota</taxon>
        <taxon>Actinomycetes</taxon>
        <taxon>Mycobacteriales</taxon>
        <taxon>Nocardiaceae</taxon>
        <taxon>Rhodococcus</taxon>
    </lineage>
</organism>
<dbReference type="InterPro" id="IPR014914">
    <property type="entry name" value="RES_dom"/>
</dbReference>
<dbReference type="EMBL" id="VIGH01000002">
    <property type="protein sequence ID" value="TQF74116.1"/>
    <property type="molecule type" value="Genomic_DNA"/>
</dbReference>
<feature type="domain" description="RES" evidence="1">
    <location>
        <begin position="32"/>
        <end position="168"/>
    </location>
</feature>
<dbReference type="Pfam" id="PF08808">
    <property type="entry name" value="RES"/>
    <property type="match status" value="1"/>
</dbReference>
<dbReference type="SMART" id="SM00953">
    <property type="entry name" value="RES"/>
    <property type="match status" value="1"/>
</dbReference>
<evidence type="ECO:0000313" key="3">
    <source>
        <dbReference type="Proteomes" id="UP000316256"/>
    </source>
</evidence>
<dbReference type="RefSeq" id="WP_142095999.1">
    <property type="nucleotide sequence ID" value="NZ_VIGH01000002.1"/>
</dbReference>
<sequence length="199" mass="21756">MDSLPARLSQATPISVTGTWQRHVPAKFAQAALDGRSAVGRWGTEDSFPVLYLGQPLDSVVVEAYRHLVDPVDNPAMASAIRPRVLVTCAVDVTEILDLRGAANRSLAQLTMAQLQSPTRDRQSYAACQNVSAAAHQLGFHGIVTPAATERGETLVLFTDILPLPEKPTVIADETWMQLPADPRRERGEDRLRIVRDPN</sequence>
<dbReference type="AlphaFoldDB" id="A0A541BP73"/>
<accession>A0A541BP73</accession>
<comment type="caution">
    <text evidence="2">The sequence shown here is derived from an EMBL/GenBank/DDBJ whole genome shotgun (WGS) entry which is preliminary data.</text>
</comment>
<keyword evidence="3" id="KW-1185">Reference proteome</keyword>
<proteinExistence type="predicted"/>
<name>A0A541BP73_9NOCA</name>